<evidence type="ECO:0000256" key="5">
    <source>
        <dbReference type="ARBA" id="ARBA00022840"/>
    </source>
</evidence>
<dbReference type="CDD" id="cd00075">
    <property type="entry name" value="HATPase"/>
    <property type="match status" value="1"/>
</dbReference>
<evidence type="ECO:0000256" key="4">
    <source>
        <dbReference type="ARBA" id="ARBA00022777"/>
    </source>
</evidence>
<feature type="transmembrane region" description="Helical" evidence="7">
    <location>
        <begin position="97"/>
        <end position="115"/>
    </location>
</feature>
<comment type="caution">
    <text evidence="9">The sequence shown here is derived from an EMBL/GenBank/DDBJ whole genome shotgun (WGS) entry which is preliminary data.</text>
</comment>
<keyword evidence="10" id="KW-1185">Reference proteome</keyword>
<name>A0A949WV08_9CLOT</name>
<dbReference type="SMART" id="SM00387">
    <property type="entry name" value="HATPase_c"/>
    <property type="match status" value="1"/>
</dbReference>
<evidence type="ECO:0000256" key="2">
    <source>
        <dbReference type="ARBA" id="ARBA00022679"/>
    </source>
</evidence>
<keyword evidence="7" id="KW-0812">Transmembrane</keyword>
<dbReference type="Pfam" id="PF00512">
    <property type="entry name" value="HisKA"/>
    <property type="match status" value="1"/>
</dbReference>
<evidence type="ECO:0000259" key="8">
    <source>
        <dbReference type="PROSITE" id="PS50109"/>
    </source>
</evidence>
<evidence type="ECO:0000256" key="6">
    <source>
        <dbReference type="ARBA" id="ARBA00023012"/>
    </source>
</evidence>
<protein>
    <submittedName>
        <fullName evidence="9">PAS domain-containing sensor histidine kinase</fullName>
    </submittedName>
</protein>
<dbReference type="EMBL" id="JAEEGC010000038">
    <property type="protein sequence ID" value="MBV7273157.1"/>
    <property type="molecule type" value="Genomic_DNA"/>
</dbReference>
<evidence type="ECO:0000256" key="7">
    <source>
        <dbReference type="SAM" id="Phobius"/>
    </source>
</evidence>
<accession>A0A949WV08</accession>
<dbReference type="AlphaFoldDB" id="A0A949WV08"/>
<keyword evidence="7" id="KW-1133">Transmembrane helix</keyword>
<keyword evidence="7" id="KW-0472">Membrane</keyword>
<dbReference type="GO" id="GO:0005524">
    <property type="term" value="F:ATP binding"/>
    <property type="evidence" value="ECO:0007669"/>
    <property type="project" value="UniProtKB-KW"/>
</dbReference>
<reference evidence="9" key="1">
    <citation type="submission" date="2020-12" db="EMBL/GenBank/DDBJ databases">
        <title>Clostridium thailandense sp. nov., a novel acetogenic bacterium isolated from peat land soil in Thailand.</title>
        <authorList>
            <person name="Chaikitkaew S."/>
            <person name="Birkeland N.K."/>
        </authorList>
    </citation>
    <scope>NUCLEOTIDE SEQUENCE</scope>
    <source>
        <strain evidence="9">PL3</strain>
    </source>
</reference>
<keyword evidence="4 9" id="KW-0418">Kinase</keyword>
<feature type="transmembrane region" description="Helical" evidence="7">
    <location>
        <begin position="196"/>
        <end position="213"/>
    </location>
</feature>
<evidence type="ECO:0000256" key="3">
    <source>
        <dbReference type="ARBA" id="ARBA00022741"/>
    </source>
</evidence>
<sequence length="604" mass="70366">MTFTTLALFIAALVMIKKDYKTESTCWLAGFLFSTGLGSFSVMLEENYFVTQLSKESMNLIHFINAILSTTSHYMAPYCILLYSISCSDIIKNNKKMIYGILFIPVILSFIYLPIKSNYLRTPEEVVHHIRILSTWSVPYLFTAVYLIIYSYNKEKSRLMKRYKSLNLVIILPCIIYLILFNFIFRDFGIDNNWKAFAILIPIHFLTFLYFANRYGVLGVRLKVDRYKFAFDNVIEFISDSFIILDEKLNIIEVNKTFLNSFCVSNKVYKNFYDIIEKSSIRKYKKELLDVIEQSKKCSKVLEILVNIENRNNYFEIQVNAVKIKDEYFGSVLLFKDITEHKKNLELIKQNQIQLIEKERLLSLSQLIGGVAHNLKTPLMSVSGGIEIIKKDAEKIYEYIKSNNSETDEVKKAINEIREWQFRSNEYLIYMTDIINAIKGQLREVNEVENDFSIEEIINRILLLMSFEIQKKKCKINKKININQRKKIRGDINSLIQVLNNLITNAIEASPEGNEVNLGVYEEDKNVIFYVKNFGKEIPTNIQKKLFQQMVTTKGKNGTGLGLYIAKSLVKGRLNGEIYFYSNNIETSFFVKIPLMKEDEEQHG</sequence>
<keyword evidence="1" id="KW-0597">Phosphoprotein</keyword>
<dbReference type="InterPro" id="IPR003661">
    <property type="entry name" value="HisK_dim/P_dom"/>
</dbReference>
<dbReference type="InterPro" id="IPR005467">
    <property type="entry name" value="His_kinase_dom"/>
</dbReference>
<dbReference type="PANTHER" id="PTHR43065">
    <property type="entry name" value="SENSOR HISTIDINE KINASE"/>
    <property type="match status" value="1"/>
</dbReference>
<keyword evidence="2" id="KW-0808">Transferase</keyword>
<dbReference type="SMART" id="SM00388">
    <property type="entry name" value="HisKA"/>
    <property type="match status" value="1"/>
</dbReference>
<dbReference type="PROSITE" id="PS50109">
    <property type="entry name" value="HIS_KIN"/>
    <property type="match status" value="1"/>
</dbReference>
<feature type="transmembrane region" description="Helical" evidence="7">
    <location>
        <begin position="25"/>
        <end position="43"/>
    </location>
</feature>
<keyword evidence="3" id="KW-0547">Nucleotide-binding</keyword>
<dbReference type="CDD" id="cd00082">
    <property type="entry name" value="HisKA"/>
    <property type="match status" value="1"/>
</dbReference>
<dbReference type="Proteomes" id="UP000694308">
    <property type="component" value="Unassembled WGS sequence"/>
</dbReference>
<dbReference type="InterPro" id="IPR003594">
    <property type="entry name" value="HATPase_dom"/>
</dbReference>
<keyword evidence="5" id="KW-0067">ATP-binding</keyword>
<feature type="transmembrane region" description="Helical" evidence="7">
    <location>
        <begin position="63"/>
        <end position="85"/>
    </location>
</feature>
<evidence type="ECO:0000256" key="1">
    <source>
        <dbReference type="ARBA" id="ARBA00022553"/>
    </source>
</evidence>
<evidence type="ECO:0000313" key="10">
    <source>
        <dbReference type="Proteomes" id="UP000694308"/>
    </source>
</evidence>
<dbReference type="Pfam" id="PF02518">
    <property type="entry name" value="HATPase_c"/>
    <property type="match status" value="1"/>
</dbReference>
<dbReference type="PANTHER" id="PTHR43065:SF10">
    <property type="entry name" value="PEROXIDE STRESS-ACTIVATED HISTIDINE KINASE MAK3"/>
    <property type="match status" value="1"/>
</dbReference>
<evidence type="ECO:0000313" key="9">
    <source>
        <dbReference type="EMBL" id="MBV7273157.1"/>
    </source>
</evidence>
<organism evidence="9 10">
    <name type="scientific">Clostridium thailandense</name>
    <dbReference type="NCBI Taxonomy" id="2794346"/>
    <lineage>
        <taxon>Bacteria</taxon>
        <taxon>Bacillati</taxon>
        <taxon>Bacillota</taxon>
        <taxon>Clostridia</taxon>
        <taxon>Eubacteriales</taxon>
        <taxon>Clostridiaceae</taxon>
        <taxon>Clostridium</taxon>
    </lineage>
</organism>
<feature type="domain" description="Histidine kinase" evidence="8">
    <location>
        <begin position="370"/>
        <end position="597"/>
    </location>
</feature>
<gene>
    <name evidence="9" type="ORF">I6U48_09570</name>
</gene>
<dbReference type="GO" id="GO:0000155">
    <property type="term" value="F:phosphorelay sensor kinase activity"/>
    <property type="evidence" value="ECO:0007669"/>
    <property type="project" value="InterPro"/>
</dbReference>
<feature type="transmembrane region" description="Helical" evidence="7">
    <location>
        <begin position="165"/>
        <end position="184"/>
    </location>
</feature>
<proteinExistence type="predicted"/>
<keyword evidence="6" id="KW-0902">Two-component regulatory system</keyword>
<feature type="transmembrane region" description="Helical" evidence="7">
    <location>
        <begin position="135"/>
        <end position="153"/>
    </location>
</feature>